<evidence type="ECO:0000313" key="8">
    <source>
        <dbReference type="EMBL" id="RHL54946.1"/>
    </source>
</evidence>
<evidence type="ECO:0000313" key="11">
    <source>
        <dbReference type="Proteomes" id="UP000436825"/>
    </source>
</evidence>
<dbReference type="EMBL" id="WCSY01000003">
    <property type="protein sequence ID" value="KAB4315174.1"/>
    <property type="molecule type" value="Genomic_DNA"/>
</dbReference>
<evidence type="ECO:0000313" key="13">
    <source>
        <dbReference type="Proteomes" id="UP000440614"/>
    </source>
</evidence>
<evidence type="ECO:0000313" key="10">
    <source>
        <dbReference type="Proteomes" id="UP000284785"/>
    </source>
</evidence>
<organism evidence="6 12">
    <name type="scientific">Bacteroides thetaiotaomicron</name>
    <dbReference type="NCBI Taxonomy" id="818"/>
    <lineage>
        <taxon>Bacteria</taxon>
        <taxon>Pseudomonadati</taxon>
        <taxon>Bacteroidota</taxon>
        <taxon>Bacteroidia</taxon>
        <taxon>Bacteroidales</taxon>
        <taxon>Bacteroidaceae</taxon>
        <taxon>Bacteroides</taxon>
    </lineage>
</organism>
<evidence type="ECO:0000313" key="6">
    <source>
        <dbReference type="EMBL" id="KAB4486891.1"/>
    </source>
</evidence>
<proteinExistence type="predicted"/>
<dbReference type="Proteomes" id="UP000284785">
    <property type="component" value="Unassembled WGS sequence"/>
</dbReference>
<evidence type="ECO:0008006" key="17">
    <source>
        <dbReference type="Google" id="ProtNLM"/>
    </source>
</evidence>
<evidence type="ECO:0000313" key="5">
    <source>
        <dbReference type="EMBL" id="KAB4474647.1"/>
    </source>
</evidence>
<sequence length="132" mass="15046">MFYIINDRYMKLLIFISLFGGLLLASCGSSSSQKNASTQEVNPADTIYLGDLREKFEGDSIFFKVVAPDLMLMDYQYFWAATESEAVEKGLTKEYYKRVKKEISETNEAIKKGVMKGADVKRIPDFQEGQKK</sequence>
<evidence type="ECO:0000313" key="7">
    <source>
        <dbReference type="EMBL" id="RHD91805.1"/>
    </source>
</evidence>
<dbReference type="Proteomes" id="UP000460317">
    <property type="component" value="Unassembled WGS sequence"/>
</dbReference>
<evidence type="ECO:0000313" key="4">
    <source>
        <dbReference type="EMBL" id="KAB4458648.1"/>
    </source>
</evidence>
<dbReference type="Proteomes" id="UP000283616">
    <property type="component" value="Unassembled WGS sequence"/>
</dbReference>
<dbReference type="Proteomes" id="UP000436825">
    <property type="component" value="Unassembled WGS sequence"/>
</dbReference>
<evidence type="ECO:0000313" key="2">
    <source>
        <dbReference type="EMBL" id="KAB4315174.1"/>
    </source>
</evidence>
<reference evidence="1 16" key="3">
    <citation type="submission" date="2020-02" db="EMBL/GenBank/DDBJ databases">
        <title>Whole-genome sequencing and comparative analysis of the genomes of Bacteroides thetaiotaomicron and Escherichia coli isolated from a healthy resident in Vietnam.</title>
        <authorList>
            <person name="Mohsin M."/>
            <person name="Tanaka K."/>
            <person name="Kawahara R."/>
            <person name="Kondo S."/>
            <person name="Noguchi H."/>
            <person name="Motooka D."/>
            <person name="Nakamura S."/>
            <person name="Khong D.T."/>
            <person name="Nguyen T.N."/>
            <person name="Tran H.T."/>
            <person name="Yamamoto Y."/>
        </authorList>
    </citation>
    <scope>NUCLEOTIDE SEQUENCE [LARGE SCALE GENOMIC DNA]</scope>
    <source>
        <strain evidence="1 16">F9-2</strain>
    </source>
</reference>
<evidence type="ECO:0000313" key="9">
    <source>
        <dbReference type="Proteomes" id="UP000283616"/>
    </source>
</evidence>
<gene>
    <name evidence="1" type="ORF">BatF92_13850</name>
    <name evidence="8" type="ORF">DW011_19535</name>
    <name evidence="7" type="ORF">DW780_01875</name>
    <name evidence="5" type="ORF">GAN59_09645</name>
    <name evidence="4" type="ORF">GAN75_00915</name>
    <name evidence="6" type="ORF">GAN91_02430</name>
    <name evidence="3" type="ORF">GAN93_07150</name>
    <name evidence="2" type="ORF">GAO51_04440</name>
</gene>
<accession>A0A139JW95</accession>
<evidence type="ECO:0000313" key="16">
    <source>
        <dbReference type="Proteomes" id="UP000500882"/>
    </source>
</evidence>
<dbReference type="Proteomes" id="UP000440614">
    <property type="component" value="Unassembled WGS sequence"/>
</dbReference>
<dbReference type="Proteomes" id="UP000488521">
    <property type="component" value="Unassembled WGS sequence"/>
</dbReference>
<dbReference type="EMBL" id="AP022660">
    <property type="protein sequence ID" value="BCA49443.1"/>
    <property type="molecule type" value="Genomic_DNA"/>
</dbReference>
<evidence type="ECO:0000313" key="14">
    <source>
        <dbReference type="Proteomes" id="UP000460317"/>
    </source>
</evidence>
<evidence type="ECO:0000313" key="15">
    <source>
        <dbReference type="Proteomes" id="UP000488521"/>
    </source>
</evidence>
<dbReference type="EMBL" id="QSJP01000001">
    <property type="protein sequence ID" value="RHD91805.1"/>
    <property type="molecule type" value="Genomic_DNA"/>
</dbReference>
<dbReference type="Proteomes" id="UP000436858">
    <property type="component" value="Unassembled WGS sequence"/>
</dbReference>
<dbReference type="AlphaFoldDB" id="A0A139JW95"/>
<name>A0A139JW95_BACT4</name>
<dbReference type="EMBL" id="WCRY01000002">
    <property type="protein sequence ID" value="KAB4486891.1"/>
    <property type="molecule type" value="Genomic_DNA"/>
</dbReference>
<protein>
    <recommendedName>
        <fullName evidence="17">DUF4296 domain-containing protein</fullName>
    </recommendedName>
</protein>
<dbReference type="EMBL" id="WCRW01000001">
    <property type="protein sequence ID" value="KAB4458648.1"/>
    <property type="molecule type" value="Genomic_DNA"/>
</dbReference>
<evidence type="ECO:0000313" key="3">
    <source>
        <dbReference type="EMBL" id="KAB4453504.1"/>
    </source>
</evidence>
<reference evidence="11 12" key="2">
    <citation type="journal article" date="2019" name="Nat. Med.">
        <title>A library of human gut bacterial isolates paired with longitudinal multiomics data enables mechanistic microbiome research.</title>
        <authorList>
            <person name="Poyet M."/>
            <person name="Groussin M."/>
            <person name="Gibbons S.M."/>
            <person name="Avila-Pacheco J."/>
            <person name="Jiang X."/>
            <person name="Kearney S.M."/>
            <person name="Perrotta A.R."/>
            <person name="Berdy B."/>
            <person name="Zhao S."/>
            <person name="Lieberman T.D."/>
            <person name="Swanson P.K."/>
            <person name="Smith M."/>
            <person name="Roesemann S."/>
            <person name="Alexander J.E."/>
            <person name="Rich S.A."/>
            <person name="Livny J."/>
            <person name="Vlamakis H."/>
            <person name="Clish C."/>
            <person name="Bullock K."/>
            <person name="Deik A."/>
            <person name="Scott J."/>
            <person name="Pierce K.A."/>
            <person name="Xavier R.J."/>
            <person name="Alm E.J."/>
        </authorList>
    </citation>
    <scope>NUCLEOTIDE SEQUENCE [LARGE SCALE GENOMIC DNA]</scope>
    <source>
        <strain evidence="5 15">BIOML-A156</strain>
        <strain evidence="4 11">BIOML-A160</strain>
        <strain evidence="6 12">BIOML-A162</strain>
        <strain evidence="3 14">BIOML-A165</strain>
        <strain evidence="2 13">BIOML-A188</strain>
    </source>
</reference>
<evidence type="ECO:0000313" key="1">
    <source>
        <dbReference type="EMBL" id="BCA49443.1"/>
    </source>
</evidence>
<dbReference type="EMBL" id="QROV01000026">
    <property type="protein sequence ID" value="RHL54946.1"/>
    <property type="molecule type" value="Genomic_DNA"/>
</dbReference>
<reference evidence="9 10" key="1">
    <citation type="submission" date="2018-08" db="EMBL/GenBank/DDBJ databases">
        <title>A genome reference for cultivated species of the human gut microbiota.</title>
        <authorList>
            <person name="Zou Y."/>
            <person name="Xue W."/>
            <person name="Luo G."/>
        </authorList>
    </citation>
    <scope>NUCLEOTIDE SEQUENCE [LARGE SCALE GENOMIC DNA]</scope>
    <source>
        <strain evidence="8 9">AF37-12</strain>
        <strain evidence="7 10">AM30-26</strain>
    </source>
</reference>
<evidence type="ECO:0000313" key="12">
    <source>
        <dbReference type="Proteomes" id="UP000436858"/>
    </source>
</evidence>
<dbReference type="Proteomes" id="UP000500882">
    <property type="component" value="Chromosome"/>
</dbReference>
<dbReference type="EMBL" id="WCSB01000005">
    <property type="protein sequence ID" value="KAB4453504.1"/>
    <property type="molecule type" value="Genomic_DNA"/>
</dbReference>
<dbReference type="EMBL" id="WCRS01000005">
    <property type="protein sequence ID" value="KAB4474647.1"/>
    <property type="molecule type" value="Genomic_DNA"/>
</dbReference>